<dbReference type="GO" id="GO:0042254">
    <property type="term" value="P:ribosome biogenesis"/>
    <property type="evidence" value="ECO:0007669"/>
    <property type="project" value="InterPro"/>
</dbReference>
<dbReference type="PANTHER" id="PTHR12455:SF0">
    <property type="entry name" value="NUCLEOLAR COMPLEX PROTEIN 4 HOMOLOG"/>
    <property type="match status" value="1"/>
</dbReference>
<keyword evidence="3 5" id="KW-0812">Transmembrane</keyword>
<dbReference type="InterPro" id="IPR027193">
    <property type="entry name" value="Noc4"/>
</dbReference>
<comment type="similarity">
    <text evidence="2">Belongs to the CBF/MAK21 family.</text>
</comment>
<evidence type="ECO:0000256" key="5">
    <source>
        <dbReference type="SAM" id="Phobius"/>
    </source>
</evidence>
<evidence type="ECO:0000256" key="2">
    <source>
        <dbReference type="ARBA" id="ARBA00007797"/>
    </source>
</evidence>
<dbReference type="GO" id="GO:0031965">
    <property type="term" value="C:nuclear membrane"/>
    <property type="evidence" value="ECO:0007669"/>
    <property type="project" value="UniProtKB-SubCell"/>
</dbReference>
<dbReference type="SUPFAM" id="SSF48371">
    <property type="entry name" value="ARM repeat"/>
    <property type="match status" value="1"/>
</dbReference>
<feature type="transmembrane region" description="Helical" evidence="5">
    <location>
        <begin position="352"/>
        <end position="374"/>
    </location>
</feature>
<evidence type="ECO:0000313" key="7">
    <source>
        <dbReference type="EMBL" id="KAF6040743.1"/>
    </source>
</evidence>
<accession>A0A7J7KRN0</accession>
<dbReference type="GO" id="GO:0030692">
    <property type="term" value="C:Noc4p-Nop14p complex"/>
    <property type="evidence" value="ECO:0007669"/>
    <property type="project" value="TreeGrafter"/>
</dbReference>
<dbReference type="OrthoDB" id="10263185at2759"/>
<dbReference type="Proteomes" id="UP000593567">
    <property type="component" value="Unassembled WGS sequence"/>
</dbReference>
<evidence type="ECO:0000259" key="6">
    <source>
        <dbReference type="Pfam" id="PF03914"/>
    </source>
</evidence>
<evidence type="ECO:0000256" key="3">
    <source>
        <dbReference type="ARBA" id="ARBA00022692"/>
    </source>
</evidence>
<feature type="domain" description="CCAAT-binding factor" evidence="6">
    <location>
        <begin position="310"/>
        <end position="456"/>
    </location>
</feature>
<dbReference type="GO" id="GO:0032040">
    <property type="term" value="C:small-subunit processome"/>
    <property type="evidence" value="ECO:0007669"/>
    <property type="project" value="TreeGrafter"/>
</dbReference>
<reference evidence="7" key="1">
    <citation type="submission" date="2020-06" db="EMBL/GenBank/DDBJ databases">
        <title>Draft genome of Bugula neritina, a colonial animal packing powerful symbionts and potential medicines.</title>
        <authorList>
            <person name="Rayko M."/>
        </authorList>
    </citation>
    <scope>NUCLEOTIDE SEQUENCE [LARGE SCALE GENOMIC DNA]</scope>
    <source>
        <strain evidence="7">Kwan_BN1</strain>
    </source>
</reference>
<dbReference type="EMBL" id="VXIV02000106">
    <property type="protein sequence ID" value="KAF6040743.1"/>
    <property type="molecule type" value="Genomic_DNA"/>
</dbReference>
<keyword evidence="8" id="KW-1185">Reference proteome</keyword>
<keyword evidence="5" id="KW-0472">Membrane</keyword>
<dbReference type="InterPro" id="IPR005612">
    <property type="entry name" value="CCAAT-binding_factor"/>
</dbReference>
<comment type="caution">
    <text evidence="7">The sequence shown here is derived from an EMBL/GenBank/DDBJ whole genome shotgun (WGS) entry which is preliminary data.</text>
</comment>
<dbReference type="PANTHER" id="PTHR12455">
    <property type="entry name" value="NUCLEOLAR COMPLEX PROTEIN 4"/>
    <property type="match status" value="1"/>
</dbReference>
<protein>
    <submittedName>
        <fullName evidence="7">NOC4L</fullName>
    </submittedName>
</protein>
<proteinExistence type="inferred from homology"/>
<dbReference type="AlphaFoldDB" id="A0A7J7KRN0"/>
<organism evidence="7 8">
    <name type="scientific">Bugula neritina</name>
    <name type="common">Brown bryozoan</name>
    <name type="synonym">Sertularia neritina</name>
    <dbReference type="NCBI Taxonomy" id="10212"/>
    <lineage>
        <taxon>Eukaryota</taxon>
        <taxon>Metazoa</taxon>
        <taxon>Spiralia</taxon>
        <taxon>Lophotrochozoa</taxon>
        <taxon>Bryozoa</taxon>
        <taxon>Gymnolaemata</taxon>
        <taxon>Cheilostomatida</taxon>
        <taxon>Flustrina</taxon>
        <taxon>Buguloidea</taxon>
        <taxon>Bugulidae</taxon>
        <taxon>Bugula</taxon>
    </lineage>
</organism>
<evidence type="ECO:0000256" key="1">
    <source>
        <dbReference type="ARBA" id="ARBA00004232"/>
    </source>
</evidence>
<dbReference type="Pfam" id="PF03914">
    <property type="entry name" value="CBF"/>
    <property type="match status" value="1"/>
</dbReference>
<comment type="subcellular location">
    <subcellularLocation>
        <location evidence="1">Nucleus membrane</location>
        <topology evidence="1">Multi-pass membrane protein</topology>
    </subcellularLocation>
</comment>
<evidence type="ECO:0000256" key="4">
    <source>
        <dbReference type="ARBA" id="ARBA00022989"/>
    </source>
</evidence>
<sequence>MKLKEKLSAKIVFTAIIDKSKQISKNVVTSKKNCNQILELFEIIQEHKTSEEISVACIRALHKIFCHYLEAGEMQYTLPESSDTDDANVSKFRQWLKDRYSESRQILLEYLLHEFVAVKELSLCTLMKYVETEGKKQLVGKSTSTASFPVSLFEKIIESLVQSAENQEELIERFQEYLDYDDVRHYYMKYLLSFIKQLKTDGIDSEDLTANHHLTNTLMALSILKLPPNGVKLSNMLIPVDNAISGITSVKAQRELYTRLWLEFFNTKLTSAIYKKILIALPDKIIPHLSDPLVVSDWLLSCYDKGGAVSLMALNGLFILMTQHSLEYPDFYTKLYSIMSTEIFSVKYMARFFHLLDMFLQSLLLPTYITAAFIKKLARMALTAPPSAALLVIEFIINLLIRHNTCRFLIHRDTCCDEQTDPFLPLQADLSKCRAAESSLWEIKTLQKHWHHRVATEAKRIEQVLPKVESSLDVLLEGNYDALMKSETRKVKKAKSRHADVALNHSTPSKLFKWECKDLEDLWICQD</sequence>
<evidence type="ECO:0000313" key="8">
    <source>
        <dbReference type="Proteomes" id="UP000593567"/>
    </source>
</evidence>
<dbReference type="InterPro" id="IPR016024">
    <property type="entry name" value="ARM-type_fold"/>
</dbReference>
<feature type="transmembrane region" description="Helical" evidence="5">
    <location>
        <begin position="380"/>
        <end position="401"/>
    </location>
</feature>
<gene>
    <name evidence="7" type="ORF">EB796_000946</name>
</gene>
<name>A0A7J7KRN0_BUGNE</name>
<keyword evidence="4 5" id="KW-1133">Transmembrane helix</keyword>